<dbReference type="STRING" id="694429.Pyrfu_0918"/>
<dbReference type="eggNOG" id="arCOG01724">
    <property type="taxonomic scope" value="Archaea"/>
</dbReference>
<dbReference type="InParanoid" id="G0EE93"/>
<organism evidence="1 2">
    <name type="scientific">Pyrolobus fumarii (strain DSM 11204 / 1A)</name>
    <dbReference type="NCBI Taxonomy" id="694429"/>
    <lineage>
        <taxon>Archaea</taxon>
        <taxon>Thermoproteota</taxon>
        <taxon>Thermoprotei</taxon>
        <taxon>Desulfurococcales</taxon>
        <taxon>Pyrodictiaceae</taxon>
        <taxon>Pyrolobus</taxon>
    </lineage>
</organism>
<dbReference type="AlphaFoldDB" id="G0EE93"/>
<evidence type="ECO:0000313" key="2">
    <source>
        <dbReference type="Proteomes" id="UP000001037"/>
    </source>
</evidence>
<name>G0EE93_PYRF1</name>
<proteinExistence type="predicted"/>
<keyword evidence="2" id="KW-1185">Reference proteome</keyword>
<dbReference type="HOGENOM" id="CLU_1567224_0_0_2"/>
<accession>G0EE93</accession>
<dbReference type="Proteomes" id="UP000001037">
    <property type="component" value="Chromosome"/>
</dbReference>
<protein>
    <recommendedName>
        <fullName evidence="3">DUF2118 domain-containing protein</fullName>
    </recommendedName>
</protein>
<evidence type="ECO:0000313" key="1">
    <source>
        <dbReference type="EMBL" id="AEM38787.1"/>
    </source>
</evidence>
<dbReference type="KEGG" id="pfm:Pyrfu_0918"/>
<evidence type="ECO:0008006" key="3">
    <source>
        <dbReference type="Google" id="ProtNLM"/>
    </source>
</evidence>
<gene>
    <name evidence="1" type="ordered locus">Pyrfu_0918</name>
</gene>
<dbReference type="Gene3D" id="2.40.50.100">
    <property type="match status" value="1"/>
</dbReference>
<dbReference type="EMBL" id="CP002838">
    <property type="protein sequence ID" value="AEM38787.1"/>
    <property type="molecule type" value="Genomic_DNA"/>
</dbReference>
<dbReference type="InterPro" id="IPR019217">
    <property type="entry name" value="DUF2118"/>
</dbReference>
<dbReference type="Pfam" id="PF09891">
    <property type="entry name" value="DUF2118"/>
    <property type="match status" value="1"/>
</dbReference>
<reference evidence="1 2" key="1">
    <citation type="journal article" date="2011" name="Stand. Genomic Sci.">
        <title>Complete genome sequence of the hyperthermophilic chemolithoautotroph Pyrolobus fumarii type strain (1A).</title>
        <authorList>
            <person name="Anderson I."/>
            <person name="Goker M."/>
            <person name="Nolan M."/>
            <person name="Lucas S."/>
            <person name="Hammon N."/>
            <person name="Deshpande S."/>
            <person name="Cheng J.F."/>
            <person name="Tapia R."/>
            <person name="Han C."/>
            <person name="Goodwin L."/>
            <person name="Pitluck S."/>
            <person name="Huntemann M."/>
            <person name="Liolios K."/>
            <person name="Ivanova N."/>
            <person name="Pagani I."/>
            <person name="Mavromatis K."/>
            <person name="Ovchinikova G."/>
            <person name="Pati A."/>
            <person name="Chen A."/>
            <person name="Palaniappan K."/>
            <person name="Land M."/>
            <person name="Hauser L."/>
            <person name="Brambilla E.M."/>
            <person name="Huber H."/>
            <person name="Yasawong M."/>
            <person name="Rohde M."/>
            <person name="Spring S."/>
            <person name="Abt B."/>
            <person name="Sikorski J."/>
            <person name="Wirth R."/>
            <person name="Detter J.C."/>
            <person name="Woyke T."/>
            <person name="Bristow J."/>
            <person name="Eisen J.A."/>
            <person name="Markowitz V."/>
            <person name="Hugenholtz P."/>
            <person name="Kyrpides N.C."/>
            <person name="Klenk H.P."/>
            <person name="Lapidus A."/>
        </authorList>
    </citation>
    <scope>NUCLEOTIDE SEQUENCE [LARGE SCALE GENOMIC DNA]</scope>
    <source>
        <strain evidence="2">DSM 11204 / 1A</strain>
    </source>
</reference>
<sequence>MVEPRDRRNPYLIPRLYIEGIKGDEYLVESGEGVYKRSKSCPSGSRCYGKAIYGVELDSILDLLEKKVKRSFIVEPGDKPGEGILVESGVHAEPIPVSGKRAVIEVLEGDEVKEGDVLGLIVTGKYELRKVRSHVDGIVVYIYSSPMGPPDENIVFIVPRDQVKRIKIEE</sequence>
<dbReference type="SUPFAM" id="SSF51230">
    <property type="entry name" value="Single hybrid motif"/>
    <property type="match status" value="1"/>
</dbReference>
<dbReference type="OrthoDB" id="17793at2157"/>
<dbReference type="InterPro" id="IPR011053">
    <property type="entry name" value="Single_hybrid_motif"/>
</dbReference>